<reference evidence="1" key="1">
    <citation type="submission" date="2021-02" db="EMBL/GenBank/DDBJ databases">
        <authorList>
            <person name="Nowell W R."/>
        </authorList>
    </citation>
    <scope>NUCLEOTIDE SEQUENCE</scope>
</reference>
<sequence length="324" mass="37901">MAWGQDAPSYTTVQRWVQYFKTGGECLEDEQRPGRSITATSDENILKVKAVIESDPYATHDQIEEETLLSHGTINAILHEHLKLRKITSRWVPHLLTEKNKQDRVRICQENLEKLESGQWRICDILTGDECWIYLRPIGKKQLNKSWVKIGESPRTVVKRDRYEKKFMFTLFFKSDGPVHVSYLNKGETVDYEKYIDGALKPLVESIKLKRPKCGTKNLKFHHDNAKPHVHGLVIDFLIEHDFEIMDHPAYSPDLAPCDFWLNSYIKDRLEEQPNVETLATSITAILDSIPKSEYFKTFQKWVERMKLCIKFKGDYFEHEINKS</sequence>
<name>A0A8S2WQ52_9BILA</name>
<proteinExistence type="predicted"/>
<evidence type="ECO:0000313" key="2">
    <source>
        <dbReference type="Proteomes" id="UP000682733"/>
    </source>
</evidence>
<dbReference type="Gene3D" id="3.30.420.10">
    <property type="entry name" value="Ribonuclease H-like superfamily/Ribonuclease H"/>
    <property type="match status" value="1"/>
</dbReference>
<gene>
    <name evidence="1" type="ORF">TMI583_LOCUS45992</name>
</gene>
<dbReference type="InterPro" id="IPR052709">
    <property type="entry name" value="Transposase-MT_Hybrid"/>
</dbReference>
<evidence type="ECO:0000313" key="1">
    <source>
        <dbReference type="EMBL" id="CAF4454881.1"/>
    </source>
</evidence>
<organism evidence="1 2">
    <name type="scientific">Didymodactylos carnosus</name>
    <dbReference type="NCBI Taxonomy" id="1234261"/>
    <lineage>
        <taxon>Eukaryota</taxon>
        <taxon>Metazoa</taxon>
        <taxon>Spiralia</taxon>
        <taxon>Gnathifera</taxon>
        <taxon>Rotifera</taxon>
        <taxon>Eurotatoria</taxon>
        <taxon>Bdelloidea</taxon>
        <taxon>Philodinida</taxon>
        <taxon>Philodinidae</taxon>
        <taxon>Didymodactylos</taxon>
    </lineage>
</organism>
<dbReference type="Proteomes" id="UP000682733">
    <property type="component" value="Unassembled WGS sequence"/>
</dbReference>
<dbReference type="GO" id="GO:0003676">
    <property type="term" value="F:nucleic acid binding"/>
    <property type="evidence" value="ECO:0007669"/>
    <property type="project" value="InterPro"/>
</dbReference>
<dbReference type="Pfam" id="PF01359">
    <property type="entry name" value="Transposase_1"/>
    <property type="match status" value="1"/>
</dbReference>
<accession>A0A8S2WQ52</accession>
<dbReference type="PANTHER" id="PTHR46060">
    <property type="entry name" value="MARINER MOS1 TRANSPOSASE-LIKE PROTEIN"/>
    <property type="match status" value="1"/>
</dbReference>
<protein>
    <recommendedName>
        <fullName evidence="3">Transposase</fullName>
    </recommendedName>
</protein>
<dbReference type="AlphaFoldDB" id="A0A8S2WQ52"/>
<dbReference type="InterPro" id="IPR001888">
    <property type="entry name" value="Transposase_1"/>
</dbReference>
<evidence type="ECO:0008006" key="3">
    <source>
        <dbReference type="Google" id="ProtNLM"/>
    </source>
</evidence>
<comment type="caution">
    <text evidence="1">The sequence shown here is derived from an EMBL/GenBank/DDBJ whole genome shotgun (WGS) entry which is preliminary data.</text>
</comment>
<dbReference type="PANTHER" id="PTHR46060:SF1">
    <property type="entry name" value="MARINER MOS1 TRANSPOSASE-LIKE PROTEIN"/>
    <property type="match status" value="1"/>
</dbReference>
<dbReference type="InterPro" id="IPR036397">
    <property type="entry name" value="RNaseH_sf"/>
</dbReference>
<dbReference type="EMBL" id="CAJOBA010084033">
    <property type="protein sequence ID" value="CAF4454881.1"/>
    <property type="molecule type" value="Genomic_DNA"/>
</dbReference>